<dbReference type="EMBL" id="WMBA01000003">
    <property type="protein sequence ID" value="MTD53064.1"/>
    <property type="molecule type" value="Genomic_DNA"/>
</dbReference>
<sequence length="553" mass="59979">MTTASSKLVSFPPDVVAGYLASGAWHSEPLARCFRRVAEREKGREALVCGGVRLTYAELDRLSDQRAAGLHALGLPVGGAVLLQLHNTAETVVTWYALLKAGLVPVCTLPLHRRHEISEIGRQTEPVAHIVEAANPGFDLVGFAKETAAQAQRPWRVLVSGPIPADTADVVSVSDLGNDIDAKEARRLVESIQDGLAPHDVAVYQLSGGTTGVPKVIPRLHGEYWYNAERYAAVLEWDRNDRVAYIAPVMHNAGVVCGIHGPHSVGATAILGVPSLEPLYGLLAGEAATDIVLGPFAYEAASDERLAEAAALKRVIFSGKKVPGHHFAALQERGIWAGQLFGMGEGLCMTTPLDAPAQVRATTVGIPISEHDEVRILEPGTENDLPDGTVGELCVRGPYTIRGYYDAPEHNERAFTSDGFYRTGDLAMATTIEGVRCFTIEGRIKDLINRGGEKINAEEIELLLVSHPDIMEAALVAMPDTRLGERACAYVVGRAGVRHDLATMRAYFEDLGVAKYKWPERIVWLDEMPRASQVGKIDKKLLRKYARSETPEV</sequence>
<evidence type="ECO:0000259" key="2">
    <source>
        <dbReference type="Pfam" id="PF13193"/>
    </source>
</evidence>
<dbReference type="AlphaFoldDB" id="A0A6N7Z0R4"/>
<dbReference type="Gene3D" id="3.30.300.30">
    <property type="match status" value="1"/>
</dbReference>
<dbReference type="PROSITE" id="PS00455">
    <property type="entry name" value="AMP_BINDING"/>
    <property type="match status" value="1"/>
</dbReference>
<protein>
    <submittedName>
        <fullName evidence="3">AMP-binding protein</fullName>
    </submittedName>
</protein>
<dbReference type="SUPFAM" id="SSF56801">
    <property type="entry name" value="Acetyl-CoA synthetase-like"/>
    <property type="match status" value="1"/>
</dbReference>
<organism evidence="3 4">
    <name type="scientific">Amycolatopsis pithecellobii</name>
    <dbReference type="NCBI Taxonomy" id="664692"/>
    <lineage>
        <taxon>Bacteria</taxon>
        <taxon>Bacillati</taxon>
        <taxon>Actinomycetota</taxon>
        <taxon>Actinomycetes</taxon>
        <taxon>Pseudonocardiales</taxon>
        <taxon>Pseudonocardiaceae</taxon>
        <taxon>Amycolatopsis</taxon>
    </lineage>
</organism>
<feature type="domain" description="AMP-binding enzyme C-terminal" evidence="2">
    <location>
        <begin position="459"/>
        <end position="530"/>
    </location>
</feature>
<dbReference type="InterPro" id="IPR025110">
    <property type="entry name" value="AMP-bd_C"/>
</dbReference>
<dbReference type="InterPro" id="IPR020845">
    <property type="entry name" value="AMP-binding_CS"/>
</dbReference>
<dbReference type="PANTHER" id="PTHR43767:SF1">
    <property type="entry name" value="NONRIBOSOMAL PEPTIDE SYNTHASE PES1 (EUROFUNG)-RELATED"/>
    <property type="match status" value="1"/>
</dbReference>
<dbReference type="InterPro" id="IPR042099">
    <property type="entry name" value="ANL_N_sf"/>
</dbReference>
<dbReference type="InterPro" id="IPR045851">
    <property type="entry name" value="AMP-bd_C_sf"/>
</dbReference>
<dbReference type="PANTHER" id="PTHR43767">
    <property type="entry name" value="LONG-CHAIN-FATTY-ACID--COA LIGASE"/>
    <property type="match status" value="1"/>
</dbReference>
<dbReference type="Pfam" id="PF00501">
    <property type="entry name" value="AMP-binding"/>
    <property type="match status" value="1"/>
</dbReference>
<dbReference type="InterPro" id="IPR050237">
    <property type="entry name" value="ATP-dep_AMP-bd_enzyme"/>
</dbReference>
<dbReference type="Gene3D" id="3.40.50.12780">
    <property type="entry name" value="N-terminal domain of ligase-like"/>
    <property type="match status" value="1"/>
</dbReference>
<dbReference type="OrthoDB" id="9803968at2"/>
<dbReference type="RefSeq" id="WP_154755306.1">
    <property type="nucleotide sequence ID" value="NZ_WMBA01000003.1"/>
</dbReference>
<name>A0A6N7Z0R4_9PSEU</name>
<proteinExistence type="predicted"/>
<keyword evidence="4" id="KW-1185">Reference proteome</keyword>
<evidence type="ECO:0000313" key="3">
    <source>
        <dbReference type="EMBL" id="MTD53064.1"/>
    </source>
</evidence>
<gene>
    <name evidence="3" type="ORF">GKO32_03595</name>
</gene>
<evidence type="ECO:0000313" key="4">
    <source>
        <dbReference type="Proteomes" id="UP000440096"/>
    </source>
</evidence>
<accession>A0A6N7Z0R4</accession>
<comment type="caution">
    <text evidence="3">The sequence shown here is derived from an EMBL/GenBank/DDBJ whole genome shotgun (WGS) entry which is preliminary data.</text>
</comment>
<dbReference type="InterPro" id="IPR000873">
    <property type="entry name" value="AMP-dep_synth/lig_dom"/>
</dbReference>
<dbReference type="Proteomes" id="UP000440096">
    <property type="component" value="Unassembled WGS sequence"/>
</dbReference>
<reference evidence="3 4" key="1">
    <citation type="submission" date="2019-11" db="EMBL/GenBank/DDBJ databases">
        <title>Draft genome of Amycolatopsis RM579.</title>
        <authorList>
            <person name="Duangmal K."/>
            <person name="Mingma R."/>
        </authorList>
    </citation>
    <scope>NUCLEOTIDE SEQUENCE [LARGE SCALE GENOMIC DNA]</scope>
    <source>
        <strain evidence="3 4">RM579</strain>
    </source>
</reference>
<feature type="domain" description="AMP-dependent synthetase/ligase" evidence="1">
    <location>
        <begin position="34"/>
        <end position="405"/>
    </location>
</feature>
<dbReference type="Pfam" id="PF13193">
    <property type="entry name" value="AMP-binding_C"/>
    <property type="match status" value="1"/>
</dbReference>
<evidence type="ECO:0000259" key="1">
    <source>
        <dbReference type="Pfam" id="PF00501"/>
    </source>
</evidence>
<dbReference type="GO" id="GO:0016878">
    <property type="term" value="F:acid-thiol ligase activity"/>
    <property type="evidence" value="ECO:0007669"/>
    <property type="project" value="UniProtKB-ARBA"/>
</dbReference>